<evidence type="ECO:0000256" key="1">
    <source>
        <dbReference type="SAM" id="MobiDB-lite"/>
    </source>
</evidence>
<proteinExistence type="predicted"/>
<name>A0A8K0EH71_BRALA</name>
<protein>
    <submittedName>
        <fullName evidence="2">Hypp8105 protein</fullName>
    </submittedName>
</protein>
<reference evidence="2" key="1">
    <citation type="submission" date="2022-01" db="EMBL/GenBank/DDBJ databases">
        <authorList>
            <person name="Braso-Vives M."/>
        </authorList>
    </citation>
    <scope>NUCLEOTIDE SEQUENCE</scope>
</reference>
<accession>A0A8K0EH71</accession>
<evidence type="ECO:0000313" key="2">
    <source>
        <dbReference type="EMBL" id="CAH1248305.1"/>
    </source>
</evidence>
<dbReference type="AlphaFoldDB" id="A0A8K0EH71"/>
<dbReference type="Proteomes" id="UP000838412">
    <property type="component" value="Chromosome 16"/>
</dbReference>
<evidence type="ECO:0000313" key="3">
    <source>
        <dbReference type="Proteomes" id="UP000838412"/>
    </source>
</evidence>
<feature type="region of interest" description="Disordered" evidence="1">
    <location>
        <begin position="1"/>
        <end position="67"/>
    </location>
</feature>
<feature type="compositionally biased region" description="Polar residues" evidence="1">
    <location>
        <begin position="23"/>
        <end position="40"/>
    </location>
</feature>
<dbReference type="EMBL" id="OV696701">
    <property type="protein sequence ID" value="CAH1248305.1"/>
    <property type="molecule type" value="Genomic_DNA"/>
</dbReference>
<keyword evidence="3" id="KW-1185">Reference proteome</keyword>
<organism evidence="2 3">
    <name type="scientific">Branchiostoma lanceolatum</name>
    <name type="common">Common lancelet</name>
    <name type="synonym">Amphioxus lanceolatum</name>
    <dbReference type="NCBI Taxonomy" id="7740"/>
    <lineage>
        <taxon>Eukaryota</taxon>
        <taxon>Metazoa</taxon>
        <taxon>Chordata</taxon>
        <taxon>Cephalochordata</taxon>
        <taxon>Leptocardii</taxon>
        <taxon>Amphioxiformes</taxon>
        <taxon>Branchiostomatidae</taxon>
        <taxon>Branchiostoma</taxon>
    </lineage>
</organism>
<gene>
    <name evidence="2" type="primary">Hypp8105</name>
    <name evidence="2" type="ORF">BLAG_LOCUS9663</name>
</gene>
<sequence length="75" mass="8161">MQVHVETRCGSRAGGNGKRKTTTSRLHGDQTTQQHSSQKVYGSPAEPLTLNSVYGGPEKPVPIGREHGYCALQRQ</sequence>